<dbReference type="Pfam" id="PF22625">
    <property type="entry name" value="ECR1_N_2"/>
    <property type="match status" value="1"/>
</dbReference>
<comment type="subcellular location">
    <subcellularLocation>
        <location evidence="4">Cytoplasm</location>
    </subcellularLocation>
</comment>
<dbReference type="PROSITE" id="PS50126">
    <property type="entry name" value="S1"/>
    <property type="match status" value="1"/>
</dbReference>
<dbReference type="InterPro" id="IPR054371">
    <property type="entry name" value="RRP4_N"/>
</dbReference>
<sequence length="224" mass="24703">MARAIVLPGELLATNPKVAGSGTYVEKGKVYAKFLGLLDRTDTTVRVIPLKGRYIPSVGDVVIGIVREVTANGWIVDINSPYQGFLPVAENPEMRPNKKPNDVLDIDDVVIAKVINIDPKMKVTLTMKDKMCRAVRFGRIVAINPARVPRVIGKKGSMIKLFKTELGVQIVVGKNGLIWVSGDRRKANIVEEAIYIIESEAHTEGLTDRITEFVKKRKGELNGQ</sequence>
<dbReference type="GO" id="GO:0005737">
    <property type="term" value="C:cytoplasm"/>
    <property type="evidence" value="ECO:0007669"/>
    <property type="project" value="UniProtKB-SubCell"/>
</dbReference>
<evidence type="ECO:0000256" key="4">
    <source>
        <dbReference type="HAMAP-Rule" id="MF_00623"/>
    </source>
</evidence>
<dbReference type="RefSeq" id="WP_048094624.1">
    <property type="nucleotide sequence ID" value="NZ_CP011267.1"/>
</dbReference>
<comment type="subunit">
    <text evidence="4">Component of the archaeal exosome complex. Forms a trimer of Rrp4 and/or Csl4 subunits. The trimer associates with an hexameric ring-like arrangement composed of 3 Rrp41-Rrp42 heterodimers.</text>
</comment>
<dbReference type="AlphaFoldDB" id="A0A0F7IHB5"/>
<name>A0A0F7IHB5_9EURY</name>
<dbReference type="GO" id="GO:0008143">
    <property type="term" value="F:poly(A) binding"/>
    <property type="evidence" value="ECO:0007669"/>
    <property type="project" value="InterPro"/>
</dbReference>
<dbReference type="InterPro" id="IPR004088">
    <property type="entry name" value="KH_dom_type_1"/>
</dbReference>
<dbReference type="Pfam" id="PF21262">
    <property type="entry name" value="RRP40_S1"/>
    <property type="match status" value="1"/>
</dbReference>
<evidence type="ECO:0000313" key="7">
    <source>
        <dbReference type="Proteomes" id="UP000034723"/>
    </source>
</evidence>
<dbReference type="InterPro" id="IPR004087">
    <property type="entry name" value="KH_dom"/>
</dbReference>
<dbReference type="NCBIfam" id="NF003181">
    <property type="entry name" value="PRK04163.1-1"/>
    <property type="match status" value="1"/>
</dbReference>
<dbReference type="SUPFAM" id="SSF54791">
    <property type="entry name" value="Eukaryotic type KH-domain (KH-domain type I)"/>
    <property type="match status" value="1"/>
</dbReference>
<keyword evidence="7" id="KW-1185">Reference proteome</keyword>
<dbReference type="Pfam" id="PF00013">
    <property type="entry name" value="KH_1"/>
    <property type="match status" value="1"/>
</dbReference>
<dbReference type="HAMAP" id="MF_00623">
    <property type="entry name" value="Exosome_Rrp4"/>
    <property type="match status" value="1"/>
</dbReference>
<evidence type="ECO:0000259" key="5">
    <source>
        <dbReference type="PROSITE" id="PS50126"/>
    </source>
</evidence>
<keyword evidence="2 4" id="KW-0271">Exosome</keyword>
<dbReference type="GO" id="GO:0000178">
    <property type="term" value="C:exosome (RNase complex)"/>
    <property type="evidence" value="ECO:0007669"/>
    <property type="project" value="UniProtKB-KW"/>
</dbReference>
<organism evidence="6 7">
    <name type="scientific">Geoglobus ahangari</name>
    <dbReference type="NCBI Taxonomy" id="113653"/>
    <lineage>
        <taxon>Archaea</taxon>
        <taxon>Methanobacteriati</taxon>
        <taxon>Methanobacteriota</taxon>
        <taxon>Archaeoglobi</taxon>
        <taxon>Archaeoglobales</taxon>
        <taxon>Archaeoglobaceae</taxon>
        <taxon>Geoglobus</taxon>
    </lineage>
</organism>
<feature type="domain" description="S1 motif" evidence="5">
    <location>
        <begin position="59"/>
        <end position="128"/>
    </location>
</feature>
<dbReference type="GO" id="GO:0034475">
    <property type="term" value="P:U4 snRNA 3'-end processing"/>
    <property type="evidence" value="ECO:0007669"/>
    <property type="project" value="TreeGrafter"/>
</dbReference>
<dbReference type="GeneID" id="24803185"/>
<dbReference type="Gene3D" id="2.40.50.100">
    <property type="match status" value="1"/>
</dbReference>
<dbReference type="InterPro" id="IPR012340">
    <property type="entry name" value="NA-bd_OB-fold"/>
</dbReference>
<dbReference type="GO" id="GO:0000467">
    <property type="term" value="P:exonucleolytic trimming to generate mature 3'-end of 5.8S rRNA from tricistronic rRNA transcript (SSU-rRNA, 5.8S rRNA, LSU-rRNA)"/>
    <property type="evidence" value="ECO:0007669"/>
    <property type="project" value="TreeGrafter"/>
</dbReference>
<dbReference type="InterPro" id="IPR036612">
    <property type="entry name" value="KH_dom_type_1_sf"/>
</dbReference>
<evidence type="ECO:0000256" key="1">
    <source>
        <dbReference type="ARBA" id="ARBA00022490"/>
    </source>
</evidence>
<dbReference type="OrthoDB" id="35160at2157"/>
<dbReference type="Proteomes" id="UP000034723">
    <property type="component" value="Chromosome"/>
</dbReference>
<dbReference type="STRING" id="113653.GAH_00605"/>
<dbReference type="PANTHER" id="PTHR21321:SF4">
    <property type="entry name" value="EXOSOME COMPLEX COMPONENT RRP4"/>
    <property type="match status" value="1"/>
</dbReference>
<dbReference type="GO" id="GO:0071034">
    <property type="term" value="P:CUT catabolic process"/>
    <property type="evidence" value="ECO:0007669"/>
    <property type="project" value="TreeGrafter"/>
</dbReference>
<comment type="function">
    <text evidence="4">Non-catalytic component of the exosome, which is a complex involved in RNA degradation. Increases the RNA binding and the efficiency of RNA degradation. Confers strong poly(A) specificity to the exosome.</text>
</comment>
<dbReference type="EMBL" id="CP011267">
    <property type="protein sequence ID" value="AKG92055.1"/>
    <property type="molecule type" value="Genomic_DNA"/>
</dbReference>
<evidence type="ECO:0000256" key="3">
    <source>
        <dbReference type="ARBA" id="ARBA00022884"/>
    </source>
</evidence>
<dbReference type="HOGENOM" id="CLU_071769_0_0_2"/>
<dbReference type="InParanoid" id="A0A0F7IHB5"/>
<dbReference type="SMART" id="SM00322">
    <property type="entry name" value="KH"/>
    <property type="match status" value="1"/>
</dbReference>
<keyword evidence="3 4" id="KW-0694">RNA-binding</keyword>
<accession>A0A0F7IHB5</accession>
<dbReference type="PROSITE" id="PS50084">
    <property type="entry name" value="KH_TYPE_1"/>
    <property type="match status" value="1"/>
</dbReference>
<dbReference type="InterPro" id="IPR003029">
    <property type="entry name" value="S1_domain"/>
</dbReference>
<dbReference type="Gene3D" id="3.30.1370.10">
    <property type="entry name" value="K Homology domain, type 1"/>
    <property type="match status" value="1"/>
</dbReference>
<dbReference type="SUPFAM" id="SSF50249">
    <property type="entry name" value="Nucleic acid-binding proteins"/>
    <property type="match status" value="1"/>
</dbReference>
<proteinExistence type="inferred from homology"/>
<gene>
    <name evidence="4" type="primary">rrp4</name>
    <name evidence="6" type="ORF">GAH_00605</name>
</gene>
<protein>
    <recommendedName>
        <fullName evidence="4">Exosome complex component Rrp4</fullName>
    </recommendedName>
</protein>
<dbReference type="GO" id="GO:0071051">
    <property type="term" value="P:poly(A)-dependent snoRNA 3'-end processing"/>
    <property type="evidence" value="ECO:0007669"/>
    <property type="project" value="TreeGrafter"/>
</dbReference>
<comment type="similarity">
    <text evidence="4">Belongs to the RRP4 family.</text>
</comment>
<dbReference type="PANTHER" id="PTHR21321">
    <property type="entry name" value="PNAS-3 RELATED"/>
    <property type="match status" value="1"/>
</dbReference>
<dbReference type="SMART" id="SM00316">
    <property type="entry name" value="S1"/>
    <property type="match status" value="1"/>
</dbReference>
<dbReference type="InterPro" id="IPR026699">
    <property type="entry name" value="Exosome_RNA_bind1/RRP40/RRP4"/>
</dbReference>
<dbReference type="SUPFAM" id="SSF110324">
    <property type="entry name" value="Ribosomal L27 protein-like"/>
    <property type="match status" value="1"/>
</dbReference>
<keyword evidence="1 4" id="KW-0963">Cytoplasm</keyword>
<dbReference type="InterPro" id="IPR023474">
    <property type="entry name" value="Rrp4"/>
</dbReference>
<evidence type="ECO:0000313" key="6">
    <source>
        <dbReference type="EMBL" id="AKG92055.1"/>
    </source>
</evidence>
<evidence type="ECO:0000256" key="2">
    <source>
        <dbReference type="ARBA" id="ARBA00022835"/>
    </source>
</evidence>
<dbReference type="CDD" id="cd22524">
    <property type="entry name" value="KH-I_Rrp4_prokar"/>
    <property type="match status" value="1"/>
</dbReference>
<dbReference type="Gene3D" id="2.40.50.140">
    <property type="entry name" value="Nucleic acid-binding proteins"/>
    <property type="match status" value="1"/>
</dbReference>
<reference evidence="6 7" key="1">
    <citation type="submission" date="2015-04" db="EMBL/GenBank/DDBJ databases">
        <title>The complete genome sequence of the hyperthermophilic, obligate iron-reducing archaeon Geoglobus ahangari strain 234T.</title>
        <authorList>
            <person name="Manzella M.P."/>
            <person name="Holmes D.E."/>
            <person name="Rocheleau J.M."/>
            <person name="Chung A."/>
            <person name="Reguera G."/>
            <person name="Kashefi K."/>
        </authorList>
    </citation>
    <scope>NUCLEOTIDE SEQUENCE [LARGE SCALE GENOMIC DNA]</scope>
    <source>
        <strain evidence="6 7">234</strain>
    </source>
</reference>
<dbReference type="PATRIC" id="fig|113653.22.peg.604"/>
<dbReference type="KEGG" id="gah:GAH_00605"/>